<organism evidence="1">
    <name type="scientific">Pseudoalteromonas translucida KMM 520</name>
    <dbReference type="NCBI Taxonomy" id="1315283"/>
    <lineage>
        <taxon>Bacteria</taxon>
        <taxon>Pseudomonadati</taxon>
        <taxon>Pseudomonadota</taxon>
        <taxon>Gammaproteobacteria</taxon>
        <taxon>Alteromonadales</taxon>
        <taxon>Pseudoalteromonadaceae</taxon>
        <taxon>Pseudoalteromonas</taxon>
    </lineage>
</organism>
<protein>
    <submittedName>
        <fullName evidence="1">Uncharacterized protein</fullName>
    </submittedName>
</protein>
<evidence type="ECO:0000313" key="2">
    <source>
        <dbReference type="Proteomes" id="UP000065261"/>
    </source>
</evidence>
<dbReference type="Proteomes" id="UP000065261">
    <property type="component" value="Chromosome II"/>
</dbReference>
<evidence type="ECO:0000313" key="1">
    <source>
        <dbReference type="EMBL" id="ALS34862.1"/>
    </source>
</evidence>
<proteinExistence type="predicted"/>
<reference evidence="1 2" key="1">
    <citation type="submission" date="2015-03" db="EMBL/GenBank/DDBJ databases">
        <authorList>
            <person name="Murphy D."/>
        </authorList>
    </citation>
    <scope>NUCLEOTIDE SEQUENCE [LARGE SCALE GENOMIC DNA]</scope>
    <source>
        <strain evidence="1 2">KMM 520</strain>
    </source>
</reference>
<sequence length="37" mass="4258">MGKAIIKVTTPTFITRVGVYFNQWIGDKSALQTLFRR</sequence>
<name>A0A0U2XC77_9GAMM</name>
<accession>A0A0U2XC77</accession>
<dbReference type="AlphaFoldDB" id="A0A0U2XC77"/>
<dbReference type="KEGG" id="ptn:PTRA_b0373"/>
<dbReference type="EMBL" id="CP011035">
    <property type="protein sequence ID" value="ALS34862.1"/>
    <property type="molecule type" value="Genomic_DNA"/>
</dbReference>
<gene>
    <name evidence="1" type="ORF">PTRA_b0373</name>
</gene>